<name>A0A418YGM8_9GAMM</name>
<dbReference type="InterPro" id="IPR020023">
    <property type="entry name" value="PseG"/>
</dbReference>
<protein>
    <submittedName>
        <fullName evidence="4">UDP-2,4-diacetamido-2,4, 6-trideoxy-beta-L-altropyranose hydrolase</fullName>
        <ecNumber evidence="4">3.6.1.57</ecNumber>
    </submittedName>
</protein>
<dbReference type="Proteomes" id="UP000283255">
    <property type="component" value="Unassembled WGS sequence"/>
</dbReference>
<dbReference type="GO" id="GO:0016787">
    <property type="term" value="F:hydrolase activity"/>
    <property type="evidence" value="ECO:0007669"/>
    <property type="project" value="UniProtKB-KW"/>
</dbReference>
<dbReference type="InterPro" id="IPR000182">
    <property type="entry name" value="GNAT_dom"/>
</dbReference>
<dbReference type="Gene3D" id="3.40.50.2000">
    <property type="entry name" value="Glycogen Phosphorylase B"/>
    <property type="match status" value="1"/>
</dbReference>
<accession>A0A418YGM8</accession>
<dbReference type="InterPro" id="IPR007235">
    <property type="entry name" value="Glyco_trans_28_C"/>
</dbReference>
<sequence>MQFFFRTDANADIGYGHVMRCLTLANQLQTLGAQCYFICQSADAFPQHLFLGDVKLCLIDAPSLNKDAELSAEILSKKQFNSALDWLILDNYQLGDEWVLLLPKVDNLLVIDDLARFHQTASILLDQSLGRTKQNYIDKVPANCQLLVGESYTLLRPEFLQLRSQAEAKRKSFEANHLLISVGATDHLNISQILLSSLKYLSQEYYPNVSVVLSSKAKHLSSIKRWVSDYQEKQQRRQIKLLTDVSDMAKLMLSADLAIGASGSSAWERAAMGLPTLNIITADNQKFIARAMNKMGLTKALKLFDDKHKIAQQIMQISQQKHAQFLSQSGFNTIDANGCQRVIKTMLRSRASELSLRPFEPTDKVTIYHWQLQPNIRQYARTPSVPSIQEHSHWFEQQLLQQELAEPEHINLIIMFNQLSCGMIRLSKLEMDWEVSILISQPFHGLKVAQAALRQLQKAYPVNMRAEIAPENIASVKAFLNSGFMQTGKRSYFYQALA</sequence>
<feature type="active site" description="Proton acceptor" evidence="1">
    <location>
        <position position="17"/>
    </location>
</feature>
<proteinExistence type="predicted"/>
<dbReference type="SUPFAM" id="SSF53756">
    <property type="entry name" value="UDP-Glycosyltransferase/glycogen phosphorylase"/>
    <property type="match status" value="1"/>
</dbReference>
<reference evidence="4 5" key="1">
    <citation type="submission" date="2018-09" db="EMBL/GenBank/DDBJ databases">
        <authorList>
            <person name="Wang F."/>
        </authorList>
    </citation>
    <scope>NUCLEOTIDE SEQUENCE [LARGE SCALE GENOMIC DNA]</scope>
    <source>
        <strain evidence="4 5">PLHSC7-2</strain>
    </source>
</reference>
<dbReference type="InterPro" id="IPR016181">
    <property type="entry name" value="Acyl_CoA_acyltransferase"/>
</dbReference>
<dbReference type="NCBIfam" id="TIGR03590">
    <property type="entry name" value="PseG"/>
    <property type="match status" value="1"/>
</dbReference>
<dbReference type="Gene3D" id="3.40.630.30">
    <property type="match status" value="1"/>
</dbReference>
<dbReference type="Gene3D" id="3.40.50.11190">
    <property type="match status" value="1"/>
</dbReference>
<dbReference type="EMBL" id="QZCH01000005">
    <property type="protein sequence ID" value="RJG49015.1"/>
    <property type="molecule type" value="Genomic_DNA"/>
</dbReference>
<keyword evidence="4" id="KW-0378">Hydrolase</keyword>
<evidence type="ECO:0000259" key="3">
    <source>
        <dbReference type="PROSITE" id="PS51186"/>
    </source>
</evidence>
<organism evidence="4 5">
    <name type="scientific">Motilimonas pumila</name>
    <dbReference type="NCBI Taxonomy" id="2303987"/>
    <lineage>
        <taxon>Bacteria</taxon>
        <taxon>Pseudomonadati</taxon>
        <taxon>Pseudomonadota</taxon>
        <taxon>Gammaproteobacteria</taxon>
        <taxon>Alteromonadales</taxon>
        <taxon>Alteromonadales genera incertae sedis</taxon>
        <taxon>Motilimonas</taxon>
    </lineage>
</organism>
<dbReference type="RefSeq" id="WP_119909946.1">
    <property type="nucleotide sequence ID" value="NZ_QZCH01000005.1"/>
</dbReference>
<evidence type="ECO:0000313" key="4">
    <source>
        <dbReference type="EMBL" id="RJG49015.1"/>
    </source>
</evidence>
<dbReference type="Pfam" id="PF13302">
    <property type="entry name" value="Acetyltransf_3"/>
    <property type="match status" value="1"/>
</dbReference>
<evidence type="ECO:0000313" key="5">
    <source>
        <dbReference type="Proteomes" id="UP000283255"/>
    </source>
</evidence>
<reference evidence="4 5" key="2">
    <citation type="submission" date="2019-01" db="EMBL/GenBank/DDBJ databases">
        <title>Motilimonas pumilus sp. nov., isolated from the gut of sea cucumber (Apostichopus japonicus).</title>
        <authorList>
            <person name="Wang F.-Q."/>
            <person name="Ren L.-H."/>
            <person name="Lin Y.-W."/>
            <person name="Sun G.-H."/>
            <person name="Du Z.-J."/>
            <person name="Zhao J.-X."/>
            <person name="Liu X.-J."/>
            <person name="Liu L.-J."/>
        </authorList>
    </citation>
    <scope>NUCLEOTIDE SEQUENCE [LARGE SCALE GENOMIC DNA]</scope>
    <source>
        <strain evidence="4 5">PLHSC7-2</strain>
    </source>
</reference>
<evidence type="ECO:0000256" key="1">
    <source>
        <dbReference type="PIRSR" id="PIRSR620023-1"/>
    </source>
</evidence>
<feature type="domain" description="N-acetyltransferase" evidence="3">
    <location>
        <begin position="354"/>
        <end position="498"/>
    </location>
</feature>
<gene>
    <name evidence="4" type="primary">pseG</name>
    <name evidence="4" type="ORF">D1Z90_06500</name>
</gene>
<dbReference type="Pfam" id="PF04101">
    <property type="entry name" value="Glyco_tran_28_C"/>
    <property type="match status" value="1"/>
</dbReference>
<feature type="binding site" evidence="2">
    <location>
        <position position="268"/>
    </location>
    <ligand>
        <name>substrate</name>
    </ligand>
</feature>
<evidence type="ECO:0000256" key="2">
    <source>
        <dbReference type="PIRSR" id="PIRSR620023-2"/>
    </source>
</evidence>
<dbReference type="SUPFAM" id="SSF55729">
    <property type="entry name" value="Acyl-CoA N-acyltransferases (Nat)"/>
    <property type="match status" value="1"/>
</dbReference>
<dbReference type="GO" id="GO:0016758">
    <property type="term" value="F:hexosyltransferase activity"/>
    <property type="evidence" value="ECO:0007669"/>
    <property type="project" value="InterPro"/>
</dbReference>
<dbReference type="AlphaFoldDB" id="A0A418YGM8"/>
<dbReference type="PROSITE" id="PS51186">
    <property type="entry name" value="GNAT"/>
    <property type="match status" value="1"/>
</dbReference>
<feature type="binding site" evidence="2">
    <location>
        <position position="156"/>
    </location>
    <ligand>
        <name>substrate</name>
    </ligand>
</feature>
<dbReference type="GO" id="GO:0016747">
    <property type="term" value="F:acyltransferase activity, transferring groups other than amino-acyl groups"/>
    <property type="evidence" value="ECO:0007669"/>
    <property type="project" value="InterPro"/>
</dbReference>
<keyword evidence="5" id="KW-1185">Reference proteome</keyword>
<comment type="caution">
    <text evidence="4">The sequence shown here is derived from an EMBL/GenBank/DDBJ whole genome shotgun (WGS) entry which is preliminary data.</text>
</comment>
<dbReference type="EC" id="3.6.1.57" evidence="4"/>
<dbReference type="OrthoDB" id="9788924at2"/>